<keyword evidence="1" id="KW-1133">Transmembrane helix</keyword>
<keyword evidence="1" id="KW-0812">Transmembrane</keyword>
<comment type="caution">
    <text evidence="2">The sequence shown here is derived from an EMBL/GenBank/DDBJ whole genome shotgun (WGS) entry which is preliminary data.</text>
</comment>
<evidence type="ECO:0000256" key="1">
    <source>
        <dbReference type="SAM" id="Phobius"/>
    </source>
</evidence>
<accession>A0A2P7NX53</accession>
<gene>
    <name evidence="2" type="ORF">C7H79_05080</name>
</gene>
<name>A0A2P7NX53_9PROT</name>
<reference evidence="2 3" key="1">
    <citation type="submission" date="2018-03" db="EMBL/GenBank/DDBJ databases">
        <title>Draft genome of Nitrosomonas supralitoralis APG5.</title>
        <authorList>
            <person name="Urakawa H."/>
            <person name="Lopez J.V."/>
        </authorList>
    </citation>
    <scope>NUCLEOTIDE SEQUENCE [LARGE SCALE GENOMIC DNA]</scope>
    <source>
        <strain evidence="2 3">APG5</strain>
    </source>
</reference>
<evidence type="ECO:0000313" key="2">
    <source>
        <dbReference type="EMBL" id="PSJ18058.1"/>
    </source>
</evidence>
<dbReference type="AlphaFoldDB" id="A0A2P7NX53"/>
<feature type="transmembrane region" description="Helical" evidence="1">
    <location>
        <begin position="76"/>
        <end position="99"/>
    </location>
</feature>
<dbReference type="RefSeq" id="WP_106706212.1">
    <property type="nucleotide sequence ID" value="NZ_PXXU01000010.1"/>
</dbReference>
<dbReference type="Proteomes" id="UP000241912">
    <property type="component" value="Unassembled WGS sequence"/>
</dbReference>
<keyword evidence="3" id="KW-1185">Reference proteome</keyword>
<organism evidence="2 3">
    <name type="scientific">Nitrosomonas supralitoralis</name>
    <dbReference type="NCBI Taxonomy" id="2116706"/>
    <lineage>
        <taxon>Bacteria</taxon>
        <taxon>Pseudomonadati</taxon>
        <taxon>Pseudomonadota</taxon>
        <taxon>Betaproteobacteria</taxon>
        <taxon>Nitrosomonadales</taxon>
        <taxon>Nitrosomonadaceae</taxon>
        <taxon>Nitrosomonas</taxon>
    </lineage>
</organism>
<sequence length="109" mass="12274">MIIASPVFWVLLLAPALFAVRMSIANPLGNMLEGIRADYLAAVITLPFNFLIVLIPLVVLYRLLPARNQVFGAQRYITFGGGLYRRMLLLMIPLIIFASTQPNFLYTYP</sequence>
<dbReference type="EMBL" id="PXXU01000010">
    <property type="protein sequence ID" value="PSJ18058.1"/>
    <property type="molecule type" value="Genomic_DNA"/>
</dbReference>
<feature type="transmembrane region" description="Helical" evidence="1">
    <location>
        <begin position="39"/>
        <end position="64"/>
    </location>
</feature>
<dbReference type="OrthoDB" id="5525190at2"/>
<keyword evidence="1" id="KW-0472">Membrane</keyword>
<protein>
    <submittedName>
        <fullName evidence="2">Uncharacterized protein</fullName>
    </submittedName>
</protein>
<proteinExistence type="predicted"/>
<evidence type="ECO:0000313" key="3">
    <source>
        <dbReference type="Proteomes" id="UP000241912"/>
    </source>
</evidence>